<dbReference type="EMBL" id="CP003811">
    <property type="protein sequence ID" value="AIQ88205.1"/>
    <property type="molecule type" value="Genomic_DNA"/>
</dbReference>
<dbReference type="PANTHER" id="PTHR32268">
    <property type="entry name" value="HOMOSERINE O-ACETYLTRANSFERASE"/>
    <property type="match status" value="1"/>
</dbReference>
<feature type="domain" description="AB hydrolase-1" evidence="2">
    <location>
        <begin position="68"/>
        <end position="162"/>
    </location>
</feature>
<dbReference type="PANTHER" id="PTHR32268:SF15">
    <property type="entry name" value="HOMOSERINE ACETYLTRANSFERASE FAMILY PROTEIN (AFU_ORTHOLOGUE AFUA_1G15350)"/>
    <property type="match status" value="1"/>
</dbReference>
<dbReference type="GO" id="GO:0004414">
    <property type="term" value="F:homoserine O-acetyltransferase activity"/>
    <property type="evidence" value="ECO:0007669"/>
    <property type="project" value="UniProtKB-EC"/>
</dbReference>
<dbReference type="InterPro" id="IPR000073">
    <property type="entry name" value="AB_hydrolase_1"/>
</dbReference>
<dbReference type="HOGENOM" id="CLU_028760_2_0_5"/>
<dbReference type="EC" id="2.3.1.31" evidence="3"/>
<keyword evidence="3" id="KW-0808">Transferase</keyword>
<feature type="active site" evidence="1">
    <location>
        <position position="284"/>
    </location>
</feature>
<protein>
    <submittedName>
        <fullName evidence="3">Homoserine O-acetyltransferase</fullName>
        <ecNumber evidence="3">2.3.1.31</ecNumber>
    </submittedName>
</protein>
<dbReference type="SUPFAM" id="SSF53474">
    <property type="entry name" value="alpha/beta-Hydrolases"/>
    <property type="match status" value="1"/>
</dbReference>
<keyword evidence="4" id="KW-1185">Reference proteome</keyword>
<dbReference type="Gene3D" id="3.40.50.1820">
    <property type="entry name" value="alpha/beta hydrolase"/>
    <property type="match status" value="1"/>
</dbReference>
<dbReference type="NCBIfam" id="NF005757">
    <property type="entry name" value="PRK07581.1"/>
    <property type="match status" value="1"/>
</dbReference>
<feature type="active site" description="Nucleophile" evidence="1">
    <location>
        <position position="128"/>
    </location>
</feature>
<gene>
    <name evidence="3" type="ORF">MOC_0450</name>
</gene>
<dbReference type="InterPro" id="IPR029058">
    <property type="entry name" value="AB_hydrolase_fold"/>
</dbReference>
<proteinExistence type="predicted"/>
<dbReference type="STRING" id="693986.MOC_0450"/>
<name>A0A089NNU9_9HYPH</name>
<dbReference type="Proteomes" id="UP000029492">
    <property type="component" value="Chromosome"/>
</dbReference>
<reference evidence="3 4" key="1">
    <citation type="journal article" date="2014" name="PLoS ONE">
        <title>Genome Information of Methylobacterium oryzae, a Plant-Probiotic Methylotroph in the Phyllosphere.</title>
        <authorList>
            <person name="Kwak M.J."/>
            <person name="Jeong H."/>
            <person name="Madhaiyan M."/>
            <person name="Lee Y."/>
            <person name="Sa T.M."/>
            <person name="Oh T.K."/>
            <person name="Kim J.F."/>
        </authorList>
    </citation>
    <scope>NUCLEOTIDE SEQUENCE [LARGE SCALE GENOMIC DNA]</scope>
    <source>
        <strain evidence="3 4">CBMB20</strain>
    </source>
</reference>
<evidence type="ECO:0000256" key="1">
    <source>
        <dbReference type="PIRSR" id="PIRSR000443-1"/>
    </source>
</evidence>
<organism evidence="3 4">
    <name type="scientific">Methylobacterium oryzae CBMB20</name>
    <dbReference type="NCBI Taxonomy" id="693986"/>
    <lineage>
        <taxon>Bacteria</taxon>
        <taxon>Pseudomonadati</taxon>
        <taxon>Pseudomonadota</taxon>
        <taxon>Alphaproteobacteria</taxon>
        <taxon>Hyphomicrobiales</taxon>
        <taxon>Methylobacteriaceae</taxon>
        <taxon>Methylobacterium</taxon>
    </lineage>
</organism>
<sequence length="344" mass="37623">MSGWATATGTFELGDLTLQSGAVLPSAQLRWKTHGTLSPGRDNVVLYPTSYGAQHPDLEWLIGPDGVLDPNRWFIVIPDMFGNGLSSSPSNTPDWPALVTAWDNVHAQRRLLAEMWGIERLHAVYGWSMGAQQAYHWAALFPDRVARAVINCGSARTATHNRVFLKGLMAVLEAAPEHGGGGRFSAEPAAALRAFGRIYAGWALSQDFYRADLHRTALGAPDLDSFLRTDWEERFARRPAADLYAQLCTWEAGDISRDPRYGGDLTRALNAITARLLLMPGETDLYFRVADNAAELPHLRDAVLQPIPSIWGHRAGNPSINPADAAFLRDTVRAFLATAEAGAP</sequence>
<dbReference type="Pfam" id="PF00561">
    <property type="entry name" value="Abhydrolase_1"/>
    <property type="match status" value="1"/>
</dbReference>
<dbReference type="eggNOG" id="COG2021">
    <property type="taxonomic scope" value="Bacteria"/>
</dbReference>
<feature type="active site" evidence="1">
    <location>
        <position position="313"/>
    </location>
</feature>
<keyword evidence="3" id="KW-0012">Acyltransferase</keyword>
<dbReference type="KEGG" id="mor:MOC_0450"/>
<dbReference type="RefSeq" id="WP_043755370.1">
    <property type="nucleotide sequence ID" value="NZ_CP003811.1"/>
</dbReference>
<evidence type="ECO:0000313" key="4">
    <source>
        <dbReference type="Proteomes" id="UP000029492"/>
    </source>
</evidence>
<evidence type="ECO:0000259" key="2">
    <source>
        <dbReference type="Pfam" id="PF00561"/>
    </source>
</evidence>
<dbReference type="PIRSF" id="PIRSF000443">
    <property type="entry name" value="Homoser_Ac_trans"/>
    <property type="match status" value="1"/>
</dbReference>
<accession>A0A089NNU9</accession>
<evidence type="ECO:0000313" key="3">
    <source>
        <dbReference type="EMBL" id="AIQ88205.1"/>
    </source>
</evidence>
<dbReference type="AlphaFoldDB" id="A0A089NNU9"/>
<dbReference type="InterPro" id="IPR008220">
    <property type="entry name" value="HAT_MetX-like"/>
</dbReference>